<evidence type="ECO:0000259" key="1">
    <source>
        <dbReference type="PROSITE" id="PS50404"/>
    </source>
</evidence>
<organism evidence="2 3">
    <name type="scientific">Marasmius crinis-equi</name>
    <dbReference type="NCBI Taxonomy" id="585013"/>
    <lineage>
        <taxon>Eukaryota</taxon>
        <taxon>Fungi</taxon>
        <taxon>Dikarya</taxon>
        <taxon>Basidiomycota</taxon>
        <taxon>Agaricomycotina</taxon>
        <taxon>Agaricomycetes</taxon>
        <taxon>Agaricomycetidae</taxon>
        <taxon>Agaricales</taxon>
        <taxon>Marasmiineae</taxon>
        <taxon>Marasmiaceae</taxon>
        <taxon>Marasmius</taxon>
    </lineage>
</organism>
<dbReference type="PROSITE" id="PS50404">
    <property type="entry name" value="GST_NTER"/>
    <property type="match status" value="1"/>
</dbReference>
<proteinExistence type="predicted"/>
<dbReference type="Pfam" id="PF22041">
    <property type="entry name" value="GST_C_7"/>
    <property type="match status" value="1"/>
</dbReference>
<dbReference type="Pfam" id="PF13409">
    <property type="entry name" value="GST_N_2"/>
    <property type="match status" value="1"/>
</dbReference>
<dbReference type="SUPFAM" id="SSF47616">
    <property type="entry name" value="GST C-terminal domain-like"/>
    <property type="match status" value="1"/>
</dbReference>
<dbReference type="Gene3D" id="3.40.30.10">
    <property type="entry name" value="Glutaredoxin"/>
    <property type="match status" value="1"/>
</dbReference>
<dbReference type="InterPro" id="IPR036282">
    <property type="entry name" value="Glutathione-S-Trfase_C_sf"/>
</dbReference>
<dbReference type="PANTHER" id="PTHR43968">
    <property type="match status" value="1"/>
</dbReference>
<name>A0ABR3FRC3_9AGAR</name>
<reference evidence="2 3" key="1">
    <citation type="submission" date="2024-02" db="EMBL/GenBank/DDBJ databases">
        <title>A draft genome for the cacao thread blight pathogen Marasmius crinis-equi.</title>
        <authorList>
            <person name="Cohen S.P."/>
            <person name="Baruah I.K."/>
            <person name="Amoako-Attah I."/>
            <person name="Bukari Y."/>
            <person name="Meinhardt L.W."/>
            <person name="Bailey B.A."/>
        </authorList>
    </citation>
    <scope>NUCLEOTIDE SEQUENCE [LARGE SCALE GENOMIC DNA]</scope>
    <source>
        <strain evidence="2 3">GH-76</strain>
    </source>
</reference>
<dbReference type="EMBL" id="JBAHYK010000123">
    <property type="protein sequence ID" value="KAL0578009.1"/>
    <property type="molecule type" value="Genomic_DNA"/>
</dbReference>
<feature type="domain" description="GST N-terminal" evidence="1">
    <location>
        <begin position="10"/>
        <end position="101"/>
    </location>
</feature>
<dbReference type="CDD" id="cd03038">
    <property type="entry name" value="GST_N_etherase_LigE"/>
    <property type="match status" value="1"/>
</dbReference>
<keyword evidence="3" id="KW-1185">Reference proteome</keyword>
<dbReference type="InterPro" id="IPR036249">
    <property type="entry name" value="Thioredoxin-like_sf"/>
</dbReference>
<evidence type="ECO:0000313" key="2">
    <source>
        <dbReference type="EMBL" id="KAL0578009.1"/>
    </source>
</evidence>
<comment type="caution">
    <text evidence="2">The sequence shown here is derived from an EMBL/GenBank/DDBJ whole genome shotgun (WGS) entry which is preliminary data.</text>
</comment>
<evidence type="ECO:0000313" key="3">
    <source>
        <dbReference type="Proteomes" id="UP001465976"/>
    </source>
</evidence>
<dbReference type="InterPro" id="IPR050983">
    <property type="entry name" value="GST_Omega/HSP26"/>
</dbReference>
<dbReference type="PANTHER" id="PTHR43968:SF6">
    <property type="entry name" value="GLUTATHIONE S-TRANSFERASE OMEGA"/>
    <property type="match status" value="1"/>
</dbReference>
<accession>A0ABR3FRC3</accession>
<gene>
    <name evidence="2" type="ORF">V5O48_003959</name>
</gene>
<dbReference type="SUPFAM" id="SSF52833">
    <property type="entry name" value="Thioredoxin-like"/>
    <property type="match status" value="1"/>
</dbReference>
<dbReference type="InterPro" id="IPR004045">
    <property type="entry name" value="Glutathione_S-Trfase_N"/>
</dbReference>
<sequence length="247" mass="28388">MSNVIKFYDIPCQIAGRGWSPNTWKTRYTLNYKGLAFETVWVEYPDIEETCKKIGVPPTGKKLDGSDLYTVPFIDDPSTGAKIADSLLIAKYLDVTYPDTPTIIPPGTSALQAAFSDAFMSKMTPLWQFALPKSTYVLNPRSEEYTRRTRLPLFGMTMEEMYPKGEKKVAEWQRLKAAFGDIDRWLGKEGVFVMGDTLSFSDFVIAAFILWCRFLFGTNSDEWRDISSWNDRRWEQLLQSLKQYEGQ</sequence>
<dbReference type="Gene3D" id="1.20.1050.10">
    <property type="match status" value="1"/>
</dbReference>
<protein>
    <recommendedName>
        <fullName evidence="1">GST N-terminal domain-containing protein</fullName>
    </recommendedName>
</protein>
<dbReference type="Proteomes" id="UP001465976">
    <property type="component" value="Unassembled WGS sequence"/>
</dbReference>
<dbReference type="InterPro" id="IPR054416">
    <property type="entry name" value="GST_UstS-like_C"/>
</dbReference>